<dbReference type="InterPro" id="IPR018114">
    <property type="entry name" value="TRYPSIN_HIS"/>
</dbReference>
<feature type="domain" description="Peptidase S1" evidence="5">
    <location>
        <begin position="45"/>
        <end position="277"/>
    </location>
</feature>
<evidence type="ECO:0000259" key="5">
    <source>
        <dbReference type="PROSITE" id="PS50240"/>
    </source>
</evidence>
<evidence type="ECO:0000313" key="6">
    <source>
        <dbReference type="EMBL" id="CAH0111760.1"/>
    </source>
</evidence>
<dbReference type="PROSITE" id="PS50240">
    <property type="entry name" value="TRYPSIN_DOM"/>
    <property type="match status" value="1"/>
</dbReference>
<name>A0A8J2S0A8_9CRUS</name>
<evidence type="ECO:0000256" key="1">
    <source>
        <dbReference type="ARBA" id="ARBA00004613"/>
    </source>
</evidence>
<evidence type="ECO:0000313" key="7">
    <source>
        <dbReference type="Proteomes" id="UP000789390"/>
    </source>
</evidence>
<dbReference type="PANTHER" id="PTHR24252:SF7">
    <property type="entry name" value="HYALIN"/>
    <property type="match status" value="1"/>
</dbReference>
<sequence length="281" mass="30433">MKIYLVLLATVLTVATAAASLARLPLSVFLDTKLSQITKRRDGRIIGGSNAKEGEFPWMVSLQRNGFFGRSHFCAGSIADASNIITAAHCLEELHPIGVWAVAGEYRLDLVSGVEQELRAAHFFMHEEYDPNYLKNDIGIMRLNGAFVFNSILKQVKLPGRDYFTHPGTAVTVAGWGTTKEGGSFSNVLLKATIPVVSDEDCRSIYGAELIVNSMLCAGYTSGGYDSCQGDSGGQLMLEDKSLVGIVSWGKGCGLPDYPGVYTEVSAYIEWISTKLSMPLT</sequence>
<dbReference type="InterPro" id="IPR001254">
    <property type="entry name" value="Trypsin_dom"/>
</dbReference>
<dbReference type="SUPFAM" id="SSF50494">
    <property type="entry name" value="Trypsin-like serine proteases"/>
    <property type="match status" value="1"/>
</dbReference>
<dbReference type="Proteomes" id="UP000789390">
    <property type="component" value="Unassembled WGS sequence"/>
</dbReference>
<comment type="subcellular location">
    <subcellularLocation>
        <location evidence="1">Secreted</location>
    </subcellularLocation>
</comment>
<evidence type="ECO:0000256" key="3">
    <source>
        <dbReference type="ARBA" id="ARBA00023157"/>
    </source>
</evidence>
<dbReference type="AlphaFoldDB" id="A0A8J2S0A8"/>
<dbReference type="InterPro" id="IPR043504">
    <property type="entry name" value="Peptidase_S1_PA_chymotrypsin"/>
</dbReference>
<proteinExistence type="predicted"/>
<dbReference type="GO" id="GO:0004252">
    <property type="term" value="F:serine-type endopeptidase activity"/>
    <property type="evidence" value="ECO:0007669"/>
    <property type="project" value="InterPro"/>
</dbReference>
<reference evidence="6" key="1">
    <citation type="submission" date="2021-11" db="EMBL/GenBank/DDBJ databases">
        <authorList>
            <person name="Schell T."/>
        </authorList>
    </citation>
    <scope>NUCLEOTIDE SEQUENCE</scope>
    <source>
        <strain evidence="6">M5</strain>
    </source>
</reference>
<dbReference type="InterPro" id="IPR009003">
    <property type="entry name" value="Peptidase_S1_PA"/>
</dbReference>
<comment type="caution">
    <text evidence="6">The sequence shown here is derived from an EMBL/GenBank/DDBJ whole genome shotgun (WGS) entry which is preliminary data.</text>
</comment>
<dbReference type="Gene3D" id="2.40.10.10">
    <property type="entry name" value="Trypsin-like serine proteases"/>
    <property type="match status" value="2"/>
</dbReference>
<dbReference type="PROSITE" id="PS00134">
    <property type="entry name" value="TRYPSIN_HIS"/>
    <property type="match status" value="1"/>
</dbReference>
<dbReference type="GO" id="GO:0005576">
    <property type="term" value="C:extracellular region"/>
    <property type="evidence" value="ECO:0007669"/>
    <property type="project" value="UniProtKB-SubCell"/>
</dbReference>
<evidence type="ECO:0000256" key="2">
    <source>
        <dbReference type="ARBA" id="ARBA00022525"/>
    </source>
</evidence>
<dbReference type="CDD" id="cd00190">
    <property type="entry name" value="Tryp_SPc"/>
    <property type="match status" value="1"/>
</dbReference>
<dbReference type="PANTHER" id="PTHR24252">
    <property type="entry name" value="ACROSIN-RELATED"/>
    <property type="match status" value="1"/>
</dbReference>
<feature type="signal peptide" evidence="4">
    <location>
        <begin position="1"/>
        <end position="17"/>
    </location>
</feature>
<keyword evidence="3" id="KW-1015">Disulfide bond</keyword>
<evidence type="ECO:0000256" key="4">
    <source>
        <dbReference type="SAM" id="SignalP"/>
    </source>
</evidence>
<keyword evidence="7" id="KW-1185">Reference proteome</keyword>
<feature type="chain" id="PRO_5035211487" description="Peptidase S1 domain-containing protein" evidence="4">
    <location>
        <begin position="18"/>
        <end position="281"/>
    </location>
</feature>
<organism evidence="6 7">
    <name type="scientific">Daphnia galeata</name>
    <dbReference type="NCBI Taxonomy" id="27404"/>
    <lineage>
        <taxon>Eukaryota</taxon>
        <taxon>Metazoa</taxon>
        <taxon>Ecdysozoa</taxon>
        <taxon>Arthropoda</taxon>
        <taxon>Crustacea</taxon>
        <taxon>Branchiopoda</taxon>
        <taxon>Diplostraca</taxon>
        <taxon>Cladocera</taxon>
        <taxon>Anomopoda</taxon>
        <taxon>Daphniidae</taxon>
        <taxon>Daphnia</taxon>
    </lineage>
</organism>
<keyword evidence="2" id="KW-0964">Secreted</keyword>
<keyword evidence="4" id="KW-0732">Signal</keyword>
<protein>
    <recommendedName>
        <fullName evidence="5">Peptidase S1 domain-containing protein</fullName>
    </recommendedName>
</protein>
<dbReference type="Pfam" id="PF00089">
    <property type="entry name" value="Trypsin"/>
    <property type="match status" value="1"/>
</dbReference>
<dbReference type="FunFam" id="2.40.10.10:FF:000047">
    <property type="entry name" value="Trypsin eta"/>
    <property type="match status" value="1"/>
</dbReference>
<dbReference type="InterPro" id="IPR001314">
    <property type="entry name" value="Peptidase_S1A"/>
</dbReference>
<gene>
    <name evidence="6" type="ORF">DGAL_LOCUS15414</name>
</gene>
<accession>A0A8J2S0A8</accession>
<dbReference type="PRINTS" id="PR00722">
    <property type="entry name" value="CHYMOTRYPSIN"/>
</dbReference>
<dbReference type="EMBL" id="CAKKLH010000316">
    <property type="protein sequence ID" value="CAH0111760.1"/>
    <property type="molecule type" value="Genomic_DNA"/>
</dbReference>
<dbReference type="GO" id="GO:0016485">
    <property type="term" value="P:protein processing"/>
    <property type="evidence" value="ECO:0007669"/>
    <property type="project" value="UniProtKB-ARBA"/>
</dbReference>
<dbReference type="OrthoDB" id="10059102at2759"/>
<dbReference type="SMART" id="SM00020">
    <property type="entry name" value="Tryp_SPc"/>
    <property type="match status" value="1"/>
</dbReference>